<feature type="compositionally biased region" description="Basic residues" evidence="1">
    <location>
        <begin position="127"/>
        <end position="136"/>
    </location>
</feature>
<reference evidence="2 3" key="1">
    <citation type="submission" date="2019-11" db="EMBL/GenBank/DDBJ databases">
        <title>Whole genome sequence of Oryza granulata.</title>
        <authorList>
            <person name="Li W."/>
        </authorList>
    </citation>
    <scope>NUCLEOTIDE SEQUENCE [LARGE SCALE GENOMIC DNA]</scope>
    <source>
        <strain evidence="3">cv. Menghai</strain>
        <tissue evidence="2">Leaf</tissue>
    </source>
</reference>
<gene>
    <name evidence="2" type="ORF">E2562_016329</name>
</gene>
<sequence length="164" mass="17526">MSHWSGPERQGQGDRAQLSVGLGVSRVGSWWTESGMAHLLAVPGPWTDCEHSEGVWGTVGARAHRAAWRLRVILHDGHAVSCHSAHRSEELVRVGQRCRGGKSPASNGGLQSRGFTGGGGRGDGHNHRFGSGRHRATAAADERQRVGRERRTAAFGALAAARED</sequence>
<feature type="region of interest" description="Disordered" evidence="1">
    <location>
        <begin position="99"/>
        <end position="147"/>
    </location>
</feature>
<evidence type="ECO:0000256" key="1">
    <source>
        <dbReference type="SAM" id="MobiDB-lite"/>
    </source>
</evidence>
<dbReference type="EMBL" id="SPHZ02000005">
    <property type="protein sequence ID" value="KAF0917029.1"/>
    <property type="molecule type" value="Genomic_DNA"/>
</dbReference>
<protein>
    <submittedName>
        <fullName evidence="2">Uncharacterized protein</fullName>
    </submittedName>
</protein>
<dbReference type="AlphaFoldDB" id="A0A6G1DX08"/>
<dbReference type="Proteomes" id="UP000479710">
    <property type="component" value="Unassembled WGS sequence"/>
</dbReference>
<proteinExistence type="predicted"/>
<evidence type="ECO:0000313" key="3">
    <source>
        <dbReference type="Proteomes" id="UP000479710"/>
    </source>
</evidence>
<keyword evidence="3" id="KW-1185">Reference proteome</keyword>
<accession>A0A6G1DX08</accession>
<evidence type="ECO:0000313" key="2">
    <source>
        <dbReference type="EMBL" id="KAF0917029.1"/>
    </source>
</evidence>
<organism evidence="2 3">
    <name type="scientific">Oryza meyeriana var. granulata</name>
    <dbReference type="NCBI Taxonomy" id="110450"/>
    <lineage>
        <taxon>Eukaryota</taxon>
        <taxon>Viridiplantae</taxon>
        <taxon>Streptophyta</taxon>
        <taxon>Embryophyta</taxon>
        <taxon>Tracheophyta</taxon>
        <taxon>Spermatophyta</taxon>
        <taxon>Magnoliopsida</taxon>
        <taxon>Liliopsida</taxon>
        <taxon>Poales</taxon>
        <taxon>Poaceae</taxon>
        <taxon>BOP clade</taxon>
        <taxon>Oryzoideae</taxon>
        <taxon>Oryzeae</taxon>
        <taxon>Oryzinae</taxon>
        <taxon>Oryza</taxon>
        <taxon>Oryza meyeriana</taxon>
    </lineage>
</organism>
<name>A0A6G1DX08_9ORYZ</name>
<comment type="caution">
    <text evidence="2">The sequence shown here is derived from an EMBL/GenBank/DDBJ whole genome shotgun (WGS) entry which is preliminary data.</text>
</comment>